<feature type="region of interest" description="Disordered" evidence="4">
    <location>
        <begin position="355"/>
        <end position="415"/>
    </location>
</feature>
<sequence>MDGGYAVGIDLGTSNTIAIVRWPDGRTRPVLFDGQPVLPSALFLDSDGNLRVGRDANRMAQLDPARFEPNPKRRIDEDVLLLGDRELPIVEALAAPLRAVARAVTDAVGHLPPAVITCPAMWGASRTGRLRQAASAAGWPAVDLMSEPIAAARYFTGMMRRPVPVGSTLAIFDFGGGTLDVALVRNDGPTFTVAASGGAEDLGGLDIDAAIVTHLGPSLAVQHPEVWAQINHPLDELGRRNRRMFWDDVRAAKETLSRAPSAPIPVPGVSASLHLTRDEFEHLATPLVRRATAELTRATRQAGLSADRLAGIFLVGGTSRTPLVARLLHVETGVAPTVLEQPELPVAEGAIAGPVTGPAGPARPAGPVQSPAGMLVSGGLPAVPRHSPAATPRRAGAVPSAMPVPAQPPPGRPFGAAPTRRRGAWAWVLVVVLVGVVALGGATWLYIRDSDPFRPDRTVTIADLAPSGYRQALVTFGPTFVIGERADGRAEVVTLESAGDSTRRQRSTGKGPWASARAIGSWMALFPRPTPEGTRTVEVFDGTRHATIELAKGEDIMFPSGGHDRLHYVVFAAATGTLRSGDTASPEPRQVNAPPGATLAGSFNVDSNGVTVAGPDGRVYSFTVGNPRVAIAPTPVPPGHPGALFVHDHQAGVTWYAENKAGYQVFRNGTAVFKGAPDRTPVRIAMCRPKQPELCVFDEVNNAATTTGLTVYRFPEVPDLVSVPHAAAVPTASTATVLIVPTLAFGSAGSITVNARGPATTFDGTLLQVYDNDAVLVPSRPVKGAATADWAATPQSITIMQVDLNTGSRKKLETVTARPGSCGAANGRMACAGRDDFTVWRLRL</sequence>
<keyword evidence="7" id="KW-1185">Reference proteome</keyword>
<name>A0A8J3ZSR0_9ACTN</name>
<dbReference type="PANTHER" id="PTHR42749:SF1">
    <property type="entry name" value="CELL SHAPE-DETERMINING PROTEIN MREB"/>
    <property type="match status" value="1"/>
</dbReference>
<dbReference type="GO" id="GO:0140662">
    <property type="term" value="F:ATP-dependent protein folding chaperone"/>
    <property type="evidence" value="ECO:0007669"/>
    <property type="project" value="InterPro"/>
</dbReference>
<gene>
    <name evidence="6" type="ORF">Voc01_026120</name>
</gene>
<evidence type="ECO:0000256" key="2">
    <source>
        <dbReference type="ARBA" id="ARBA00022840"/>
    </source>
</evidence>
<organism evidence="6 7">
    <name type="scientific">Virgisporangium ochraceum</name>
    <dbReference type="NCBI Taxonomy" id="65505"/>
    <lineage>
        <taxon>Bacteria</taxon>
        <taxon>Bacillati</taxon>
        <taxon>Actinomycetota</taxon>
        <taxon>Actinomycetes</taxon>
        <taxon>Micromonosporales</taxon>
        <taxon>Micromonosporaceae</taxon>
        <taxon>Virgisporangium</taxon>
    </lineage>
</organism>
<keyword evidence="5" id="KW-0812">Transmembrane</keyword>
<keyword evidence="2" id="KW-0067">ATP-binding</keyword>
<accession>A0A8J3ZSR0</accession>
<feature type="transmembrane region" description="Helical" evidence="5">
    <location>
        <begin position="424"/>
        <end position="447"/>
    </location>
</feature>
<evidence type="ECO:0000256" key="1">
    <source>
        <dbReference type="ARBA" id="ARBA00022741"/>
    </source>
</evidence>
<keyword evidence="1" id="KW-0547">Nucleotide-binding</keyword>
<evidence type="ECO:0000256" key="3">
    <source>
        <dbReference type="ARBA" id="ARBA00023186"/>
    </source>
</evidence>
<dbReference type="PRINTS" id="PR00301">
    <property type="entry name" value="HEATSHOCK70"/>
</dbReference>
<evidence type="ECO:0000313" key="7">
    <source>
        <dbReference type="Proteomes" id="UP000635606"/>
    </source>
</evidence>
<dbReference type="Gene3D" id="3.90.640.10">
    <property type="entry name" value="Actin, Chain A, domain 4"/>
    <property type="match status" value="1"/>
</dbReference>
<evidence type="ECO:0000256" key="4">
    <source>
        <dbReference type="SAM" id="MobiDB-lite"/>
    </source>
</evidence>
<dbReference type="RefSeq" id="WP_203927647.1">
    <property type="nucleotide sequence ID" value="NZ_BOPH01000029.1"/>
</dbReference>
<dbReference type="Gene3D" id="3.30.420.40">
    <property type="match status" value="2"/>
</dbReference>
<dbReference type="AlphaFoldDB" id="A0A8J3ZSR0"/>
<dbReference type="PANTHER" id="PTHR42749">
    <property type="entry name" value="CELL SHAPE-DETERMINING PROTEIN MREB"/>
    <property type="match status" value="1"/>
</dbReference>
<dbReference type="SUPFAM" id="SSF69322">
    <property type="entry name" value="Tricorn protease domain 2"/>
    <property type="match status" value="1"/>
</dbReference>
<dbReference type="InterPro" id="IPR043129">
    <property type="entry name" value="ATPase_NBD"/>
</dbReference>
<evidence type="ECO:0008006" key="8">
    <source>
        <dbReference type="Google" id="ProtNLM"/>
    </source>
</evidence>
<dbReference type="SUPFAM" id="SSF53067">
    <property type="entry name" value="Actin-like ATPase domain"/>
    <property type="match status" value="2"/>
</dbReference>
<keyword evidence="3" id="KW-0143">Chaperone</keyword>
<reference evidence="6" key="1">
    <citation type="submission" date="2021-01" db="EMBL/GenBank/DDBJ databases">
        <title>Whole genome shotgun sequence of Virgisporangium ochraceum NBRC 16418.</title>
        <authorList>
            <person name="Komaki H."/>
            <person name="Tamura T."/>
        </authorList>
    </citation>
    <scope>NUCLEOTIDE SEQUENCE</scope>
    <source>
        <strain evidence="6">NBRC 16418</strain>
    </source>
</reference>
<dbReference type="InterPro" id="IPR013126">
    <property type="entry name" value="Hsp_70_fam"/>
</dbReference>
<proteinExistence type="predicted"/>
<feature type="compositionally biased region" description="Low complexity" evidence="4">
    <location>
        <begin position="355"/>
        <end position="367"/>
    </location>
</feature>
<dbReference type="Pfam" id="PF00012">
    <property type="entry name" value="HSP70"/>
    <property type="match status" value="1"/>
</dbReference>
<evidence type="ECO:0000313" key="6">
    <source>
        <dbReference type="EMBL" id="GIJ67695.1"/>
    </source>
</evidence>
<dbReference type="EMBL" id="BOPH01000029">
    <property type="protein sequence ID" value="GIJ67695.1"/>
    <property type="molecule type" value="Genomic_DNA"/>
</dbReference>
<evidence type="ECO:0000256" key="5">
    <source>
        <dbReference type="SAM" id="Phobius"/>
    </source>
</evidence>
<keyword evidence="5" id="KW-0472">Membrane</keyword>
<keyword evidence="5" id="KW-1133">Transmembrane helix</keyword>
<protein>
    <recommendedName>
        <fullName evidence="8">Heat shock protein 70</fullName>
    </recommendedName>
</protein>
<comment type="caution">
    <text evidence="6">The sequence shown here is derived from an EMBL/GenBank/DDBJ whole genome shotgun (WGS) entry which is preliminary data.</text>
</comment>
<dbReference type="GO" id="GO:0005524">
    <property type="term" value="F:ATP binding"/>
    <property type="evidence" value="ECO:0007669"/>
    <property type="project" value="UniProtKB-KW"/>
</dbReference>
<dbReference type="Proteomes" id="UP000635606">
    <property type="component" value="Unassembled WGS sequence"/>
</dbReference>